<evidence type="ECO:0000259" key="3">
    <source>
        <dbReference type="Pfam" id="PF13023"/>
    </source>
</evidence>
<evidence type="ECO:0000313" key="5">
    <source>
        <dbReference type="Proteomes" id="UP001221838"/>
    </source>
</evidence>
<dbReference type="InterPro" id="IPR006674">
    <property type="entry name" value="HD_domain"/>
</dbReference>
<evidence type="ECO:0000256" key="2">
    <source>
        <dbReference type="ARBA" id="ARBA00022801"/>
    </source>
</evidence>
<name>A0ABT5DFR6_9BACT</name>
<organism evidence="4 5">
    <name type="scientific">Stigmatella ashevillensis</name>
    <dbReference type="NCBI Taxonomy" id="2995309"/>
    <lineage>
        <taxon>Bacteria</taxon>
        <taxon>Pseudomonadati</taxon>
        <taxon>Myxococcota</taxon>
        <taxon>Myxococcia</taxon>
        <taxon>Myxococcales</taxon>
        <taxon>Cystobacterineae</taxon>
        <taxon>Archangiaceae</taxon>
        <taxon>Stigmatella</taxon>
    </lineage>
</organism>
<dbReference type="InterPro" id="IPR039356">
    <property type="entry name" value="YfbR/HDDC2"/>
</dbReference>
<comment type="caution">
    <text evidence="4">The sequence shown here is derived from an EMBL/GenBank/DDBJ whole genome shotgun (WGS) entry which is preliminary data.</text>
</comment>
<dbReference type="SUPFAM" id="SSF109604">
    <property type="entry name" value="HD-domain/PDEase-like"/>
    <property type="match status" value="1"/>
</dbReference>
<sequence length="205" mass="22706">MVAENQVPLHGSGMQQIVGFILELDKLKGVTRKTRPLGLARYENSAEHSWQIAMLAASLAHHADTALNVPHVVSMLLVHDIGEIDTGDTLAYAEGGWDERKAAERAAVKRIFGLLPEAQGAAFLALWEEFERGDTPEARFAHAVDRAMPVLLNLANEGQSWRENGISHERVVRRIAPPIQAGCPALWEYLEVRLEEARQKGWFGA</sequence>
<evidence type="ECO:0000256" key="1">
    <source>
        <dbReference type="ARBA" id="ARBA00022723"/>
    </source>
</evidence>
<dbReference type="PANTHER" id="PTHR11845:SF13">
    <property type="entry name" value="5'-DEOXYNUCLEOTIDASE HDDC2"/>
    <property type="match status" value="1"/>
</dbReference>
<dbReference type="PANTHER" id="PTHR11845">
    <property type="entry name" value="5'-DEOXYNUCLEOTIDASE HDDC2"/>
    <property type="match status" value="1"/>
</dbReference>
<keyword evidence="2" id="KW-0378">Hydrolase</keyword>
<gene>
    <name evidence="4" type="ORF">POL68_22190</name>
</gene>
<reference evidence="4 5" key="1">
    <citation type="submission" date="2022-11" db="EMBL/GenBank/DDBJ databases">
        <title>Minimal conservation of predation-associated metabolite biosynthetic gene clusters underscores biosynthetic potential of Myxococcota including descriptions for ten novel species: Archangium lansinium sp. nov., Myxococcus landrumus sp. nov., Nannocystis bai.</title>
        <authorList>
            <person name="Ahearne A."/>
            <person name="Stevens C."/>
            <person name="Dowd S."/>
        </authorList>
    </citation>
    <scope>NUCLEOTIDE SEQUENCE [LARGE SCALE GENOMIC DNA]</scope>
    <source>
        <strain evidence="4 5">NCWAL01</strain>
    </source>
</reference>
<dbReference type="Gene3D" id="1.10.3210.10">
    <property type="entry name" value="Hypothetical protein af1432"/>
    <property type="match status" value="1"/>
</dbReference>
<keyword evidence="1" id="KW-0479">Metal-binding</keyword>
<proteinExistence type="predicted"/>
<dbReference type="Proteomes" id="UP001221838">
    <property type="component" value="Unassembled WGS sequence"/>
</dbReference>
<protein>
    <submittedName>
        <fullName evidence="4">HD domain-containing protein</fullName>
    </submittedName>
</protein>
<evidence type="ECO:0000313" key="4">
    <source>
        <dbReference type="EMBL" id="MDC0711196.1"/>
    </source>
</evidence>
<dbReference type="EMBL" id="JAQNDM010000002">
    <property type="protein sequence ID" value="MDC0711196.1"/>
    <property type="molecule type" value="Genomic_DNA"/>
</dbReference>
<feature type="domain" description="HD" evidence="3">
    <location>
        <begin position="24"/>
        <end position="187"/>
    </location>
</feature>
<dbReference type="RefSeq" id="WP_272141155.1">
    <property type="nucleotide sequence ID" value="NZ_JAQNDM010000002.1"/>
</dbReference>
<accession>A0ABT5DFR6</accession>
<keyword evidence="5" id="KW-1185">Reference proteome</keyword>
<dbReference type="Pfam" id="PF13023">
    <property type="entry name" value="HD_3"/>
    <property type="match status" value="1"/>
</dbReference>